<dbReference type="InterPro" id="IPR036318">
    <property type="entry name" value="FAD-bd_PCMH-like_sf"/>
</dbReference>
<dbReference type="PANTHER" id="PTHR42934:SF2">
    <property type="entry name" value="GLYCOLATE OXIDASE SUBUNIT GLCD"/>
    <property type="match status" value="1"/>
</dbReference>
<dbReference type="PROSITE" id="PS51387">
    <property type="entry name" value="FAD_PCMH"/>
    <property type="match status" value="1"/>
</dbReference>
<evidence type="ECO:0000313" key="7">
    <source>
        <dbReference type="Proteomes" id="UP001210380"/>
    </source>
</evidence>
<dbReference type="InterPro" id="IPR004113">
    <property type="entry name" value="FAD-bd_oxidored_4_C"/>
</dbReference>
<protein>
    <submittedName>
        <fullName evidence="6">FAD-binding protein</fullName>
    </submittedName>
</protein>
<reference evidence="6 7" key="1">
    <citation type="submission" date="2022-11" db="EMBL/GenBank/DDBJ databases">
        <title>Draft genome sequence of Saccharopolyspora sp. WRP15-2 isolated from rhizosphere soils of wild rice in Thailand.</title>
        <authorList>
            <person name="Duangmal K."/>
            <person name="Kammanee S."/>
            <person name="Muangham S."/>
        </authorList>
    </citation>
    <scope>NUCLEOTIDE SEQUENCE [LARGE SCALE GENOMIC DNA]</scope>
    <source>
        <strain evidence="6 7">WRP15-2</strain>
    </source>
</reference>
<dbReference type="InterPro" id="IPR006094">
    <property type="entry name" value="Oxid_FAD_bind_N"/>
</dbReference>
<dbReference type="Gene3D" id="3.30.70.2740">
    <property type="match status" value="1"/>
</dbReference>
<proteinExistence type="predicted"/>
<dbReference type="InterPro" id="IPR016169">
    <property type="entry name" value="FAD-bd_PCMH_sub2"/>
</dbReference>
<keyword evidence="7" id="KW-1185">Reference proteome</keyword>
<dbReference type="InterPro" id="IPR016171">
    <property type="entry name" value="Vanillyl_alc_oxidase_C-sub2"/>
</dbReference>
<comment type="caution">
    <text evidence="6">The sequence shown here is derived from an EMBL/GenBank/DDBJ whole genome shotgun (WGS) entry which is preliminary data.</text>
</comment>
<comment type="cofactor">
    <cofactor evidence="1">
        <name>FAD</name>
        <dbReference type="ChEBI" id="CHEBI:57692"/>
    </cofactor>
</comment>
<keyword evidence="2" id="KW-0285">Flavoprotein</keyword>
<accession>A0ABT4UZ84</accession>
<evidence type="ECO:0000256" key="4">
    <source>
        <dbReference type="ARBA" id="ARBA00023002"/>
    </source>
</evidence>
<gene>
    <name evidence="6" type="ORF">OU415_16410</name>
</gene>
<keyword evidence="3" id="KW-0274">FAD</keyword>
<dbReference type="Pfam" id="PF01565">
    <property type="entry name" value="FAD_binding_4"/>
    <property type="match status" value="1"/>
</dbReference>
<evidence type="ECO:0000313" key="6">
    <source>
        <dbReference type="EMBL" id="MDA3627029.1"/>
    </source>
</evidence>
<dbReference type="SUPFAM" id="SSF56176">
    <property type="entry name" value="FAD-binding/transporter-associated domain-like"/>
    <property type="match status" value="1"/>
</dbReference>
<dbReference type="RefSeq" id="WP_270949658.1">
    <property type="nucleotide sequence ID" value="NZ_JAQGLA010000022.1"/>
</dbReference>
<evidence type="ECO:0000256" key="1">
    <source>
        <dbReference type="ARBA" id="ARBA00001974"/>
    </source>
</evidence>
<dbReference type="Proteomes" id="UP001210380">
    <property type="component" value="Unassembled WGS sequence"/>
</dbReference>
<sequence>MTTADVRALRELLPDGRVFDDVDVLEAYRNDRASFCPAGVPAALVRARSTEDVSTTLAWAHRNRVPVVPQGARSGLSGAANALDGCILLSLEKMDQILDIDASEQIAVVQPGVVNGVLAAKVAEHGLFYPPDPGSRSISTIGGNVATNAGGMCCVKYGVTGDFVRALEVVLADGRVMRTGRRTAKGVAGYDLTHLVVGSEGTLGVVTEVTVALRPAAAQPLTAVAFFPTVVDAARTVTGYLAEGYRPSVLEFMDWPTVQAVQKLADLGFPEGMAGMLLVQSDRGDAAPGDLAAFEAVARANDASEVVVADDPAEGELLMQARRLVGDAHENLGVAVLVDDVCVPRRSLVDLVEGLGRISEQYQVEVLCAGHAGDGNMHPSVVFDASDEAESARAQQAFDAIMELGLELGGTITGEHGVGHLKRRWLGEELDEAALSAQRAIKAALDPHNILNPGRVFPEQGGITSRSA</sequence>
<name>A0ABT4UZ84_9PSEU</name>
<evidence type="ECO:0000256" key="3">
    <source>
        <dbReference type="ARBA" id="ARBA00022827"/>
    </source>
</evidence>
<keyword evidence="4" id="KW-0560">Oxidoreductase</keyword>
<evidence type="ECO:0000259" key="5">
    <source>
        <dbReference type="PROSITE" id="PS51387"/>
    </source>
</evidence>
<dbReference type="InterPro" id="IPR016164">
    <property type="entry name" value="FAD-linked_Oxase-like_C"/>
</dbReference>
<dbReference type="SUPFAM" id="SSF55103">
    <property type="entry name" value="FAD-linked oxidases, C-terminal domain"/>
    <property type="match status" value="1"/>
</dbReference>
<organism evidence="6 7">
    <name type="scientific">Saccharopolyspora oryzae</name>
    <dbReference type="NCBI Taxonomy" id="2997343"/>
    <lineage>
        <taxon>Bacteria</taxon>
        <taxon>Bacillati</taxon>
        <taxon>Actinomycetota</taxon>
        <taxon>Actinomycetes</taxon>
        <taxon>Pseudonocardiales</taxon>
        <taxon>Pseudonocardiaceae</taxon>
        <taxon>Saccharopolyspora</taxon>
    </lineage>
</organism>
<dbReference type="Gene3D" id="3.30.465.10">
    <property type="match status" value="1"/>
</dbReference>
<dbReference type="Pfam" id="PF02913">
    <property type="entry name" value="FAD-oxidase_C"/>
    <property type="match status" value="1"/>
</dbReference>
<evidence type="ECO:0000256" key="2">
    <source>
        <dbReference type="ARBA" id="ARBA00022630"/>
    </source>
</evidence>
<dbReference type="Gene3D" id="1.10.45.10">
    <property type="entry name" value="Vanillyl-alcohol Oxidase, Chain A, domain 4"/>
    <property type="match status" value="1"/>
</dbReference>
<dbReference type="EMBL" id="JAQGLA010000022">
    <property type="protein sequence ID" value="MDA3627029.1"/>
    <property type="molecule type" value="Genomic_DNA"/>
</dbReference>
<dbReference type="InterPro" id="IPR016166">
    <property type="entry name" value="FAD-bd_PCMH"/>
</dbReference>
<dbReference type="InterPro" id="IPR051914">
    <property type="entry name" value="FAD-linked_OxidoTrans_Type4"/>
</dbReference>
<feature type="domain" description="FAD-binding PCMH-type" evidence="5">
    <location>
        <begin position="37"/>
        <end position="216"/>
    </location>
</feature>
<dbReference type="PANTHER" id="PTHR42934">
    <property type="entry name" value="GLYCOLATE OXIDASE SUBUNIT GLCD"/>
    <property type="match status" value="1"/>
</dbReference>